<evidence type="ECO:0000256" key="1">
    <source>
        <dbReference type="SAM" id="MobiDB-lite"/>
    </source>
</evidence>
<evidence type="ECO:0000313" key="3">
    <source>
        <dbReference type="Proteomes" id="UP001596379"/>
    </source>
</evidence>
<feature type="compositionally biased region" description="Basic and acidic residues" evidence="1">
    <location>
        <begin position="1"/>
        <end position="20"/>
    </location>
</feature>
<reference evidence="3" key="1">
    <citation type="journal article" date="2019" name="Int. J. Syst. Evol. Microbiol.">
        <title>The Global Catalogue of Microorganisms (GCM) 10K type strain sequencing project: providing services to taxonomists for standard genome sequencing and annotation.</title>
        <authorList>
            <consortium name="The Broad Institute Genomics Platform"/>
            <consortium name="The Broad Institute Genome Sequencing Center for Infectious Disease"/>
            <person name="Wu L."/>
            <person name="Ma J."/>
        </authorList>
    </citation>
    <scope>NUCLEOTIDE SEQUENCE [LARGE SCALE GENOMIC DNA]</scope>
    <source>
        <strain evidence="3">CCUG 36956</strain>
    </source>
</reference>
<dbReference type="RefSeq" id="WP_382235818.1">
    <property type="nucleotide sequence ID" value="NZ_JBHTCC010000003.1"/>
</dbReference>
<feature type="region of interest" description="Disordered" evidence="1">
    <location>
        <begin position="1"/>
        <end position="55"/>
    </location>
</feature>
<dbReference type="Proteomes" id="UP001596379">
    <property type="component" value="Unassembled WGS sequence"/>
</dbReference>
<sequence length="55" mass="6230">MTNRIGNKDIAHQRSEEEKKRIKASNQTMEAEKKAAANAKYRNAIEGQETETRGP</sequence>
<protein>
    <submittedName>
        <fullName evidence="2">Uncharacterized protein</fullName>
    </submittedName>
</protein>
<gene>
    <name evidence="2" type="ORF">ACFQO0_14460</name>
</gene>
<accession>A0ABW2J999</accession>
<dbReference type="EMBL" id="JBHTCC010000003">
    <property type="protein sequence ID" value="MFC7299642.1"/>
    <property type="molecule type" value="Genomic_DNA"/>
</dbReference>
<name>A0ABW2J999_9BURK</name>
<proteinExistence type="predicted"/>
<organism evidence="2 3">
    <name type="scientific">Herminiimonas aquatilis</name>
    <dbReference type="NCBI Taxonomy" id="345342"/>
    <lineage>
        <taxon>Bacteria</taxon>
        <taxon>Pseudomonadati</taxon>
        <taxon>Pseudomonadota</taxon>
        <taxon>Betaproteobacteria</taxon>
        <taxon>Burkholderiales</taxon>
        <taxon>Oxalobacteraceae</taxon>
        <taxon>Herminiimonas</taxon>
    </lineage>
</organism>
<evidence type="ECO:0000313" key="2">
    <source>
        <dbReference type="EMBL" id="MFC7299642.1"/>
    </source>
</evidence>
<keyword evidence="3" id="KW-1185">Reference proteome</keyword>
<comment type="caution">
    <text evidence="2">The sequence shown here is derived from an EMBL/GenBank/DDBJ whole genome shotgun (WGS) entry which is preliminary data.</text>
</comment>